<organism evidence="2">
    <name type="scientific">Wuchereria bancrofti</name>
    <dbReference type="NCBI Taxonomy" id="6293"/>
    <lineage>
        <taxon>Eukaryota</taxon>
        <taxon>Metazoa</taxon>
        <taxon>Ecdysozoa</taxon>
        <taxon>Nematoda</taxon>
        <taxon>Chromadorea</taxon>
        <taxon>Rhabditida</taxon>
        <taxon>Spirurina</taxon>
        <taxon>Spiruromorpha</taxon>
        <taxon>Filarioidea</taxon>
        <taxon>Onchocercidae</taxon>
        <taxon>Wuchereria</taxon>
    </lineage>
</organism>
<sequence>MENVGNIENHPALLDKHSPIVPLLVFDFHNDAFHAGPNSHSRDYLLNYWKEGAIIADKFWEKWQTQYLQTLRDRKQREHKGPHAQTKRIPQVEEIVLVRTGAVPRGCWPLARITKLIAQAGNIRAAQLKMSNGYIWERPLNHLYPLELSISQNKQYQVVDPNIELEDNEDEEKLPIRPRFGWRKTMPKS</sequence>
<dbReference type="PANTHER" id="PTHR47331:SF1">
    <property type="entry name" value="GAG-LIKE PROTEIN"/>
    <property type="match status" value="1"/>
</dbReference>
<name>A0A1I8EXF9_WUCBA</name>
<dbReference type="PANTHER" id="PTHR47331">
    <property type="entry name" value="PHD-TYPE DOMAIN-CONTAINING PROTEIN"/>
    <property type="match status" value="1"/>
</dbReference>
<dbReference type="AlphaFoldDB" id="A0A1I8EXF9"/>
<accession>A0A1I8EXF9</accession>
<dbReference type="InterPro" id="IPR040676">
    <property type="entry name" value="DUF5641"/>
</dbReference>
<proteinExistence type="predicted"/>
<dbReference type="WBParaSite" id="maker-PairedContig_6244-snap-gene-0.14-mRNA-1">
    <property type="protein sequence ID" value="maker-PairedContig_6244-snap-gene-0.14-mRNA-1"/>
    <property type="gene ID" value="maker-PairedContig_6244-snap-gene-0.14"/>
</dbReference>
<reference evidence="2" key="1">
    <citation type="submission" date="2016-11" db="UniProtKB">
        <authorList>
            <consortium name="WormBaseParasite"/>
        </authorList>
    </citation>
    <scope>IDENTIFICATION</scope>
    <source>
        <strain evidence="2">pt0022</strain>
    </source>
</reference>
<dbReference type="Pfam" id="PF18701">
    <property type="entry name" value="DUF5641"/>
    <property type="match status" value="1"/>
</dbReference>
<evidence type="ECO:0000259" key="1">
    <source>
        <dbReference type="Pfam" id="PF18701"/>
    </source>
</evidence>
<evidence type="ECO:0000313" key="2">
    <source>
        <dbReference type="WBParaSite" id="maker-PairedContig_6244-snap-gene-0.14-mRNA-1"/>
    </source>
</evidence>
<feature type="domain" description="DUF5641" evidence="1">
    <location>
        <begin position="49"/>
        <end position="146"/>
    </location>
</feature>
<dbReference type="STRING" id="6293.A0A1I8EXF9"/>
<protein>
    <submittedName>
        <fullName evidence="2">DUF5641 domain-containing protein</fullName>
    </submittedName>
</protein>